<dbReference type="AlphaFoldDB" id="M1DC17"/>
<reference evidence="1" key="2">
    <citation type="submission" date="2015-06" db="UniProtKB">
        <authorList>
            <consortium name="EnsemblPlants"/>
        </authorList>
    </citation>
    <scope>IDENTIFICATION</scope>
    <source>
        <strain evidence="1">DM1-3 516 R44</strain>
    </source>
</reference>
<dbReference type="EnsemblPlants" id="PGSC0003DMT400086568">
    <property type="protein sequence ID" value="PGSC0003DMT400086568"/>
    <property type="gene ID" value="PGSC0003DMG400036139"/>
</dbReference>
<dbReference type="PaxDb" id="4113-PGSC0003DMT400086568"/>
<reference evidence="2" key="1">
    <citation type="journal article" date="2011" name="Nature">
        <title>Genome sequence and analysis of the tuber crop potato.</title>
        <authorList>
            <consortium name="The Potato Genome Sequencing Consortium"/>
        </authorList>
    </citation>
    <scope>NUCLEOTIDE SEQUENCE [LARGE SCALE GENOMIC DNA]</scope>
    <source>
        <strain evidence="2">cv. DM1-3 516 R44</strain>
    </source>
</reference>
<protein>
    <submittedName>
        <fullName evidence="1">Polyprotein protein</fullName>
    </submittedName>
</protein>
<proteinExistence type="predicted"/>
<evidence type="ECO:0000313" key="1">
    <source>
        <dbReference type="EnsemblPlants" id="PGSC0003DMT400086568"/>
    </source>
</evidence>
<evidence type="ECO:0000313" key="2">
    <source>
        <dbReference type="Proteomes" id="UP000011115"/>
    </source>
</evidence>
<keyword evidence="2" id="KW-1185">Reference proteome</keyword>
<accession>M1DC17</accession>
<dbReference type="HOGENOM" id="CLU_029307_2_0_1"/>
<sequence length="195" mass="20945">MPISSTNIGWIEAEYLTDHTEEKQKEVTTTESILAEAFLPTPTAGPSGTSNSIATLPDTLGSSVAALPPRPTVVVASRSPITQASLIQMGQLRQSPDRRAANLETSIPVMIQTTLTNIVAPMKATIDAFEARIAMCECDQGATYEVTTLKATITALRNDVDQFKDTDMSMVLGTVEIADVPEMSSATTRNEDRVQ</sequence>
<dbReference type="Proteomes" id="UP000011115">
    <property type="component" value="Unassembled WGS sequence"/>
</dbReference>
<dbReference type="InParanoid" id="M1DC17"/>
<organism evidence="1 2">
    <name type="scientific">Solanum tuberosum</name>
    <name type="common">Potato</name>
    <dbReference type="NCBI Taxonomy" id="4113"/>
    <lineage>
        <taxon>Eukaryota</taxon>
        <taxon>Viridiplantae</taxon>
        <taxon>Streptophyta</taxon>
        <taxon>Embryophyta</taxon>
        <taxon>Tracheophyta</taxon>
        <taxon>Spermatophyta</taxon>
        <taxon>Magnoliopsida</taxon>
        <taxon>eudicotyledons</taxon>
        <taxon>Gunneridae</taxon>
        <taxon>Pentapetalae</taxon>
        <taxon>asterids</taxon>
        <taxon>lamiids</taxon>
        <taxon>Solanales</taxon>
        <taxon>Solanaceae</taxon>
        <taxon>Solanoideae</taxon>
        <taxon>Solaneae</taxon>
        <taxon>Solanum</taxon>
    </lineage>
</organism>
<name>M1DC17_SOLTU</name>
<dbReference type="Gramene" id="PGSC0003DMT400086568">
    <property type="protein sequence ID" value="PGSC0003DMT400086568"/>
    <property type="gene ID" value="PGSC0003DMG400036139"/>
</dbReference>